<dbReference type="Pfam" id="PF05287">
    <property type="entry name" value="PMG"/>
    <property type="match status" value="1"/>
</dbReference>
<protein>
    <recommendedName>
        <fullName evidence="3">Keratin-associated protein</fullName>
    </recommendedName>
</protein>
<accession>A0A8C0WKI5</accession>
<keyword evidence="2 3" id="KW-0416">Keratin</keyword>
<evidence type="ECO:0000256" key="3">
    <source>
        <dbReference type="RuleBase" id="RU369044"/>
    </source>
</evidence>
<evidence type="ECO:0000313" key="4">
    <source>
        <dbReference type="Ensembl" id="ENSCCNP00000012765.1"/>
    </source>
</evidence>
<comment type="similarity">
    <text evidence="3">Belongs to the PMG family.</text>
</comment>
<comment type="subunit">
    <text evidence="3">Interacts with hair keratins.</text>
</comment>
<sequence length="160" mass="17375">MAYNSCSGNFSSRSFGGYLQYPVSSCGSSYPSNLLYRAELQTPITHQLDSPLYSGCQETFDEPGCQSSYELSSPCQRYCHGPRSSAFFRPSVGFGSRGFQSFGCVSPSLGFGSSGFQSVGCGPRPFSSLDCRSNFYRPAYFSSKSCQSVSYQPACGSVFY</sequence>
<dbReference type="RefSeq" id="XP_020008329.1">
    <property type="nucleotide sequence ID" value="XM_020152740.1"/>
</dbReference>
<reference evidence="4" key="1">
    <citation type="submission" date="2023-09" db="UniProtKB">
        <authorList>
            <consortium name="Ensembl"/>
        </authorList>
    </citation>
    <scope>IDENTIFICATION</scope>
</reference>
<dbReference type="GO" id="GO:0005829">
    <property type="term" value="C:cytosol"/>
    <property type="evidence" value="ECO:0007669"/>
    <property type="project" value="UniProtKB-ARBA"/>
</dbReference>
<evidence type="ECO:0000256" key="2">
    <source>
        <dbReference type="ARBA" id="ARBA00022744"/>
    </source>
</evidence>
<evidence type="ECO:0000313" key="6">
    <source>
        <dbReference type="RefSeq" id="XP_020008329.1"/>
    </source>
</evidence>
<name>A0A8C0WKI5_CASCN</name>
<dbReference type="InterPro" id="IPR007951">
    <property type="entry name" value="KRTAP_PMG"/>
</dbReference>
<dbReference type="OrthoDB" id="9744807at2759"/>
<dbReference type="Proteomes" id="UP001732720">
    <property type="component" value="Chromosome 5"/>
</dbReference>
<dbReference type="Ensembl" id="ENSCCNT00000016756.1">
    <property type="protein sequence ID" value="ENSCCNP00000012765.1"/>
    <property type="gene ID" value="ENSCCNG00000013259.1"/>
</dbReference>
<dbReference type="AlphaFoldDB" id="A0A8C0WKI5"/>
<proteinExistence type="inferred from homology"/>
<evidence type="ECO:0000256" key="1">
    <source>
        <dbReference type="ARBA" id="ARBA00003327"/>
    </source>
</evidence>
<reference evidence="6" key="2">
    <citation type="submission" date="2025-04" db="UniProtKB">
        <authorList>
            <consortium name="RefSeq"/>
        </authorList>
    </citation>
    <scope>IDENTIFICATION</scope>
    <source>
        <tissue evidence="6">Leukocyte</tissue>
    </source>
</reference>
<keyword evidence="5" id="KW-1185">Reference proteome</keyword>
<dbReference type="GeneID" id="109676270"/>
<dbReference type="KEGG" id="ccan:109676270"/>
<dbReference type="GO" id="GO:0045095">
    <property type="term" value="C:keratin filament"/>
    <property type="evidence" value="ECO:0007669"/>
    <property type="project" value="UniProtKB-UniRule"/>
</dbReference>
<organism evidence="4">
    <name type="scientific">Castor canadensis</name>
    <name type="common">American beaver</name>
    <dbReference type="NCBI Taxonomy" id="51338"/>
    <lineage>
        <taxon>Eukaryota</taxon>
        <taxon>Metazoa</taxon>
        <taxon>Chordata</taxon>
        <taxon>Craniata</taxon>
        <taxon>Vertebrata</taxon>
        <taxon>Euteleostomi</taxon>
        <taxon>Mammalia</taxon>
        <taxon>Eutheria</taxon>
        <taxon>Euarchontoglires</taxon>
        <taxon>Glires</taxon>
        <taxon>Rodentia</taxon>
        <taxon>Castorimorpha</taxon>
        <taxon>Castoridae</taxon>
        <taxon>Castor</taxon>
    </lineage>
</organism>
<gene>
    <name evidence="4 6" type="primary">LOC109676270</name>
</gene>
<comment type="function">
    <text evidence="1 3">In the hair cortex, hair keratin intermediate filaments are embedded in an interfilamentous matrix, consisting of hair keratin-associated proteins (KRTAP), which are essential for the formation of a rigid and resistant hair shaft through their extensive disulfide bond cross-linking with abundant cysteine residues of hair keratins. The matrix proteins include the high-sulfur and high-glycine-tyrosine keratins.</text>
</comment>
<evidence type="ECO:0000313" key="5">
    <source>
        <dbReference type="Proteomes" id="UP001732720"/>
    </source>
</evidence>